<name>A0A4R7I4I0_9ACTN</name>
<dbReference type="AlphaFoldDB" id="A0A4R7I4I0"/>
<evidence type="ECO:0000256" key="1">
    <source>
        <dbReference type="SAM" id="MobiDB-lite"/>
    </source>
</evidence>
<dbReference type="RefSeq" id="WP_133869896.1">
    <property type="nucleotide sequence ID" value="NZ_SOAU01000001.1"/>
</dbReference>
<protein>
    <submittedName>
        <fullName evidence="2">Uncharacterized protein</fullName>
    </submittedName>
</protein>
<accession>A0A4R7I4I0</accession>
<sequence>MITTGITGSAWRASISPWGRIEPWDDDRPLDWFVAADDRWHVPADEPTVRQQRIDGTPVTETRVRVPNGDVVQRVYSVPDAGGFTIVEVENESTLPVAVAFDRSDVVTERPVADIPIEGIELPAGSFVLPLGHKATVRVGIPHGTAPERLPDVPAARQVANGWLTTTERASRFVLPDGERGASLAATVTALRCELALGAIPDADDEPEAFALALGELVRMGEQPGPWLEELVRAVEQFADRTTWTTDAALVATDRVLAAAGEDRARRDLAKSVASRVASERPTTPPDGIAAVAWLESSFAVGGALLPFGLPDAWLGQSVEVYGVPTAAGSTVSFALRWHGERPAVLWEQTGEPVRLTAPVMDPDWATAEPSGEGLWAAPPNGSGHTSTSVQPDDQGGSFS</sequence>
<keyword evidence="3" id="KW-1185">Reference proteome</keyword>
<organism evidence="2 3">
    <name type="scientific">Ilumatobacter fluminis</name>
    <dbReference type="NCBI Taxonomy" id="467091"/>
    <lineage>
        <taxon>Bacteria</taxon>
        <taxon>Bacillati</taxon>
        <taxon>Actinomycetota</taxon>
        <taxon>Acidimicrobiia</taxon>
        <taxon>Acidimicrobiales</taxon>
        <taxon>Ilumatobacteraceae</taxon>
        <taxon>Ilumatobacter</taxon>
    </lineage>
</organism>
<dbReference type="EMBL" id="SOAU01000001">
    <property type="protein sequence ID" value="TDT17616.1"/>
    <property type="molecule type" value="Genomic_DNA"/>
</dbReference>
<comment type="caution">
    <text evidence="2">The sequence shown here is derived from an EMBL/GenBank/DDBJ whole genome shotgun (WGS) entry which is preliminary data.</text>
</comment>
<gene>
    <name evidence="2" type="ORF">BDK89_3227</name>
</gene>
<feature type="region of interest" description="Disordered" evidence="1">
    <location>
        <begin position="363"/>
        <end position="400"/>
    </location>
</feature>
<dbReference type="Proteomes" id="UP000294558">
    <property type="component" value="Unassembled WGS sequence"/>
</dbReference>
<proteinExistence type="predicted"/>
<evidence type="ECO:0000313" key="2">
    <source>
        <dbReference type="EMBL" id="TDT17616.1"/>
    </source>
</evidence>
<dbReference type="OrthoDB" id="5169154at2"/>
<feature type="compositionally biased region" description="Polar residues" evidence="1">
    <location>
        <begin position="383"/>
        <end position="400"/>
    </location>
</feature>
<evidence type="ECO:0000313" key="3">
    <source>
        <dbReference type="Proteomes" id="UP000294558"/>
    </source>
</evidence>
<reference evidence="2 3" key="1">
    <citation type="submission" date="2019-03" db="EMBL/GenBank/DDBJ databases">
        <title>Sequencing the genomes of 1000 actinobacteria strains.</title>
        <authorList>
            <person name="Klenk H.-P."/>
        </authorList>
    </citation>
    <scope>NUCLEOTIDE SEQUENCE [LARGE SCALE GENOMIC DNA]</scope>
    <source>
        <strain evidence="2 3">DSM 18936</strain>
    </source>
</reference>